<evidence type="ECO:0000313" key="2">
    <source>
        <dbReference type="Proteomes" id="UP001183410"/>
    </source>
</evidence>
<dbReference type="Proteomes" id="UP001183410">
    <property type="component" value="Unassembled WGS sequence"/>
</dbReference>
<dbReference type="EMBL" id="JAVREO010000014">
    <property type="protein sequence ID" value="MDT0269052.1"/>
    <property type="molecule type" value="Genomic_DNA"/>
</dbReference>
<comment type="caution">
    <text evidence="1">The sequence shown here is derived from an EMBL/GenBank/DDBJ whole genome shotgun (WGS) entry which is preliminary data.</text>
</comment>
<sequence length="154" mass="16425">MRTPAGHVPSVAEIPGADWEFQPSGPGVAPAEHWAFGPCWFSCGHQVRAVLWIGGVTTNGVAAPLYACNPCLGQLHSMAWDFAEASWDAPVDGLGRPMPLYPSAADTTPRPVARYRGRHRRARTAFGARFTQLATTAGQLLAPAGTGTEERRSS</sequence>
<dbReference type="RefSeq" id="WP_311669139.1">
    <property type="nucleotide sequence ID" value="NZ_JAVREO010000014.1"/>
</dbReference>
<protein>
    <submittedName>
        <fullName evidence="1">Uncharacterized protein</fullName>
    </submittedName>
</protein>
<gene>
    <name evidence="1" type="ORF">RM844_22455</name>
</gene>
<organism evidence="1 2">
    <name type="scientific">Streptomyces chisholmiae</name>
    <dbReference type="NCBI Taxonomy" id="3075540"/>
    <lineage>
        <taxon>Bacteria</taxon>
        <taxon>Bacillati</taxon>
        <taxon>Actinomycetota</taxon>
        <taxon>Actinomycetes</taxon>
        <taxon>Kitasatosporales</taxon>
        <taxon>Streptomycetaceae</taxon>
        <taxon>Streptomyces</taxon>
    </lineage>
</organism>
<accession>A0ABU2JVP4</accession>
<evidence type="ECO:0000313" key="1">
    <source>
        <dbReference type="EMBL" id="MDT0269052.1"/>
    </source>
</evidence>
<keyword evidence="2" id="KW-1185">Reference proteome</keyword>
<reference evidence="2" key="1">
    <citation type="submission" date="2023-07" db="EMBL/GenBank/DDBJ databases">
        <title>30 novel species of actinomycetes from the DSMZ collection.</title>
        <authorList>
            <person name="Nouioui I."/>
        </authorList>
    </citation>
    <scope>NUCLEOTIDE SEQUENCE [LARGE SCALE GENOMIC DNA]</scope>
    <source>
        <strain evidence="2">DSM 44915</strain>
    </source>
</reference>
<proteinExistence type="predicted"/>
<name>A0ABU2JVP4_9ACTN</name>